<evidence type="ECO:0000313" key="4">
    <source>
        <dbReference type="EMBL" id="KAH6895441.1"/>
    </source>
</evidence>
<keyword evidence="4" id="KW-0378">Hydrolase</keyword>
<dbReference type="PROSITE" id="PS51194">
    <property type="entry name" value="HELICASE_CTER"/>
    <property type="match status" value="1"/>
</dbReference>
<dbReference type="PANTHER" id="PTHR47396">
    <property type="entry name" value="TYPE I RESTRICTION ENZYME ECOKI R PROTEIN"/>
    <property type="match status" value="1"/>
</dbReference>
<keyword evidence="1" id="KW-0547">Nucleotide-binding</keyword>
<evidence type="ECO:0000259" key="2">
    <source>
        <dbReference type="PROSITE" id="PS51192"/>
    </source>
</evidence>
<keyword evidence="5" id="KW-1185">Reference proteome</keyword>
<name>A0A9P8WC53_9HYPO</name>
<dbReference type="PROSITE" id="PS51192">
    <property type="entry name" value="HELICASE_ATP_BIND_1"/>
    <property type="match status" value="1"/>
</dbReference>
<dbReference type="GO" id="GO:0016787">
    <property type="term" value="F:hydrolase activity"/>
    <property type="evidence" value="ECO:0007669"/>
    <property type="project" value="UniProtKB-KW"/>
</dbReference>
<reference evidence="4 5" key="1">
    <citation type="journal article" date="2021" name="Nat. Commun.">
        <title>Genetic determinants of endophytism in the Arabidopsis root mycobiome.</title>
        <authorList>
            <person name="Mesny F."/>
            <person name="Miyauchi S."/>
            <person name="Thiergart T."/>
            <person name="Pickel B."/>
            <person name="Atanasova L."/>
            <person name="Karlsson M."/>
            <person name="Huettel B."/>
            <person name="Barry K.W."/>
            <person name="Haridas S."/>
            <person name="Chen C."/>
            <person name="Bauer D."/>
            <person name="Andreopoulos W."/>
            <person name="Pangilinan J."/>
            <person name="LaButti K."/>
            <person name="Riley R."/>
            <person name="Lipzen A."/>
            <person name="Clum A."/>
            <person name="Drula E."/>
            <person name="Henrissat B."/>
            <person name="Kohler A."/>
            <person name="Grigoriev I.V."/>
            <person name="Martin F.M."/>
            <person name="Hacquard S."/>
        </authorList>
    </citation>
    <scope>NUCLEOTIDE SEQUENCE [LARGE SCALE GENOMIC DNA]</scope>
    <source>
        <strain evidence="4 5">MPI-CAGE-CH-0241</strain>
    </source>
</reference>
<dbReference type="InterPro" id="IPR027417">
    <property type="entry name" value="P-loop_NTPase"/>
</dbReference>
<dbReference type="Gene3D" id="3.40.50.300">
    <property type="entry name" value="P-loop containing nucleotide triphosphate hydrolases"/>
    <property type="match status" value="2"/>
</dbReference>
<dbReference type="GO" id="GO:0005524">
    <property type="term" value="F:ATP binding"/>
    <property type="evidence" value="ECO:0007669"/>
    <property type="project" value="InterPro"/>
</dbReference>
<feature type="domain" description="Helicase C-terminal" evidence="3">
    <location>
        <begin position="275"/>
        <end position="447"/>
    </location>
</feature>
<evidence type="ECO:0000256" key="1">
    <source>
        <dbReference type="ARBA" id="ARBA00022806"/>
    </source>
</evidence>
<organism evidence="4 5">
    <name type="scientific">Thelonectria olida</name>
    <dbReference type="NCBI Taxonomy" id="1576542"/>
    <lineage>
        <taxon>Eukaryota</taxon>
        <taxon>Fungi</taxon>
        <taxon>Dikarya</taxon>
        <taxon>Ascomycota</taxon>
        <taxon>Pezizomycotina</taxon>
        <taxon>Sordariomycetes</taxon>
        <taxon>Hypocreomycetidae</taxon>
        <taxon>Hypocreales</taxon>
        <taxon>Nectriaceae</taxon>
        <taxon>Thelonectria</taxon>
    </lineage>
</organism>
<dbReference type="Proteomes" id="UP000777438">
    <property type="component" value="Unassembled WGS sequence"/>
</dbReference>
<gene>
    <name evidence="4" type="ORF">B0T10DRAFT_434775</name>
</gene>
<dbReference type="InterPro" id="IPR006935">
    <property type="entry name" value="Helicase/UvrB_N"/>
</dbReference>
<evidence type="ECO:0000259" key="3">
    <source>
        <dbReference type="PROSITE" id="PS51194"/>
    </source>
</evidence>
<dbReference type="GO" id="GO:0070125">
    <property type="term" value="P:mitochondrial translational elongation"/>
    <property type="evidence" value="ECO:0007669"/>
    <property type="project" value="TreeGrafter"/>
</dbReference>
<keyword evidence="1" id="KW-0347">Helicase</keyword>
<dbReference type="SMART" id="SM00490">
    <property type="entry name" value="HELICc"/>
    <property type="match status" value="1"/>
</dbReference>
<keyword evidence="1" id="KW-0067">ATP-binding</keyword>
<dbReference type="AlphaFoldDB" id="A0A9P8WC53"/>
<dbReference type="PANTHER" id="PTHR47396:SF1">
    <property type="entry name" value="ATP-DEPENDENT HELICASE IRC3-RELATED"/>
    <property type="match status" value="1"/>
</dbReference>
<dbReference type="InterPro" id="IPR014001">
    <property type="entry name" value="Helicase_ATP-bd"/>
</dbReference>
<dbReference type="GO" id="GO:0005759">
    <property type="term" value="C:mitochondrial matrix"/>
    <property type="evidence" value="ECO:0007669"/>
    <property type="project" value="TreeGrafter"/>
</dbReference>
<dbReference type="SMART" id="SM00487">
    <property type="entry name" value="DEXDc"/>
    <property type="match status" value="1"/>
</dbReference>
<dbReference type="GO" id="GO:0000403">
    <property type="term" value="F:Y-form DNA binding"/>
    <property type="evidence" value="ECO:0007669"/>
    <property type="project" value="TreeGrafter"/>
</dbReference>
<dbReference type="Pfam" id="PF00271">
    <property type="entry name" value="Helicase_C"/>
    <property type="match status" value="1"/>
</dbReference>
<accession>A0A9P8WC53</accession>
<dbReference type="CDD" id="cd18032">
    <property type="entry name" value="DEXHc_RE_I_III_res"/>
    <property type="match status" value="1"/>
</dbReference>
<evidence type="ECO:0000313" key="5">
    <source>
        <dbReference type="Proteomes" id="UP000777438"/>
    </source>
</evidence>
<dbReference type="Pfam" id="PF04851">
    <property type="entry name" value="ResIII"/>
    <property type="match status" value="1"/>
</dbReference>
<dbReference type="GO" id="GO:0036121">
    <property type="term" value="F:double-stranded DNA helicase activity"/>
    <property type="evidence" value="ECO:0007669"/>
    <property type="project" value="TreeGrafter"/>
</dbReference>
<dbReference type="InterPro" id="IPR001650">
    <property type="entry name" value="Helicase_C-like"/>
</dbReference>
<proteinExistence type="predicted"/>
<sequence length="656" mass="72907">MLRTIINQLIRPNARPSAHALRVHSSRAYATAPSTSNTQRPIQLRDYQQECIASVLKSLKQGHKRVGISLATGSGKTVIFTRLIDQVVSPSWDADRTLILAHRRELVEQAARHCQLAYPTKTIDIEMGNLHATGTADITIASVRSLVSKDRLFKFDPSRFKLVLVDEAHHIVAPGYLKVLEHFGLDEKRKDSPSLIGVSATFSRFDGVKLGAAIDEIVYHKDYVDMISEKWLCDVLFTTVESTANLKQVKSSSFGDFMTGELSKAVNTDEINDIIVRSWMAKARGRKSTLVFCVDIAHVVRLTEKFRQHGFDARYVTGETKGVDRSDSLEAFKRGDFPVLVNCGVFTEGTDIPNIDCIVLARPTRSRNLLVQMIGRGMRLHPDKKDCHVIDLVSSLDTGIVTTPTLFGLDPNLLIERASVKNMRQIRAEKDRGEETGTSSLSFRTIAGPGSVDAVTFTDYSSVLDLIADTSGEKHIRAISQYSWVQVGQEKFVLAAPGGTYIRIEKMGESEDHETPSPTYRVVEVRAIPPGLAKVPYAAPKEILTAATFTDAVHGADSFAATTYPHTFIHRYQRWRSLPPTQGQVDFINKLRGKGDPLTAEELNKGKATDMITKLKHGARGQFAKIEAEQKRRERQMAIAESREKRERVTVGPLMG</sequence>
<feature type="domain" description="Helicase ATP-binding" evidence="2">
    <location>
        <begin position="57"/>
        <end position="220"/>
    </location>
</feature>
<dbReference type="OrthoDB" id="16911at2759"/>
<dbReference type="GO" id="GO:0061749">
    <property type="term" value="F:forked DNA-dependent helicase activity"/>
    <property type="evidence" value="ECO:0007669"/>
    <property type="project" value="TreeGrafter"/>
</dbReference>
<comment type="caution">
    <text evidence="4">The sequence shown here is derived from an EMBL/GenBank/DDBJ whole genome shotgun (WGS) entry which is preliminary data.</text>
</comment>
<dbReference type="EMBL" id="JAGPYM010000004">
    <property type="protein sequence ID" value="KAH6895441.1"/>
    <property type="molecule type" value="Genomic_DNA"/>
</dbReference>
<dbReference type="SUPFAM" id="SSF52540">
    <property type="entry name" value="P-loop containing nucleoside triphosphate hydrolases"/>
    <property type="match status" value="1"/>
</dbReference>
<dbReference type="InterPro" id="IPR050742">
    <property type="entry name" value="Helicase_Restrict-Modif_Enz"/>
</dbReference>
<dbReference type="GO" id="GO:0032042">
    <property type="term" value="P:mitochondrial DNA metabolic process"/>
    <property type="evidence" value="ECO:0007669"/>
    <property type="project" value="TreeGrafter"/>
</dbReference>
<dbReference type="CDD" id="cd18799">
    <property type="entry name" value="SF2_C_EcoAI-like"/>
    <property type="match status" value="1"/>
</dbReference>
<protein>
    <submittedName>
        <fullName evidence="4">P-loop containing nucleoside triphosphate hydrolase protein</fullName>
    </submittedName>
</protein>